<dbReference type="SUPFAM" id="SSF88946">
    <property type="entry name" value="Sigma2 domain of RNA polymerase sigma factors"/>
    <property type="match status" value="1"/>
</dbReference>
<evidence type="ECO:0000256" key="5">
    <source>
        <dbReference type="ARBA" id="ARBA00023163"/>
    </source>
</evidence>
<sequence length="190" mass="20874">MAEPDPRERFTVLYDTYHPRVHAYAVSRAGRQLAEEVTSETFCVAWRRFGDLPDPPLPWLLGVARNVLRESFRAQVRQDSLTAELRAWTSAAEAAHGDVGDAVVERATVLQALAGLSEDDRELLTLVAWHGLSPREAAKVVGCSTATYFVRLHRARKRLERALSGAAPAARVHHSAAHVSALTSGRGSTR</sequence>
<dbReference type="RefSeq" id="WP_187243898.1">
    <property type="nucleotide sequence ID" value="NZ_BAAAOK010000027.1"/>
</dbReference>
<dbReference type="SUPFAM" id="SSF88659">
    <property type="entry name" value="Sigma3 and sigma4 domains of RNA polymerase sigma factors"/>
    <property type="match status" value="1"/>
</dbReference>
<dbReference type="InterPro" id="IPR036388">
    <property type="entry name" value="WH-like_DNA-bd_sf"/>
</dbReference>
<evidence type="ECO:0000259" key="6">
    <source>
        <dbReference type="Pfam" id="PF04542"/>
    </source>
</evidence>
<evidence type="ECO:0000256" key="3">
    <source>
        <dbReference type="ARBA" id="ARBA00023082"/>
    </source>
</evidence>
<evidence type="ECO:0000256" key="2">
    <source>
        <dbReference type="ARBA" id="ARBA00023015"/>
    </source>
</evidence>
<keyword evidence="9" id="KW-1185">Reference proteome</keyword>
<dbReference type="Gene3D" id="1.10.10.10">
    <property type="entry name" value="Winged helix-like DNA-binding domain superfamily/Winged helix DNA-binding domain"/>
    <property type="match status" value="1"/>
</dbReference>
<keyword evidence="2" id="KW-0805">Transcription regulation</keyword>
<proteinExistence type="inferred from homology"/>
<dbReference type="PANTHER" id="PTHR43133">
    <property type="entry name" value="RNA POLYMERASE ECF-TYPE SIGMA FACTO"/>
    <property type="match status" value="1"/>
</dbReference>
<dbReference type="InterPro" id="IPR013325">
    <property type="entry name" value="RNA_pol_sigma_r2"/>
</dbReference>
<dbReference type="CDD" id="cd06171">
    <property type="entry name" value="Sigma70_r4"/>
    <property type="match status" value="1"/>
</dbReference>
<gene>
    <name evidence="8" type="ORF">HKK74_15420</name>
</gene>
<dbReference type="PANTHER" id="PTHR43133:SF8">
    <property type="entry name" value="RNA POLYMERASE SIGMA FACTOR HI_1459-RELATED"/>
    <property type="match status" value="1"/>
</dbReference>
<feature type="domain" description="RNA polymerase sigma-70 region 2" evidence="6">
    <location>
        <begin position="13"/>
        <end position="77"/>
    </location>
</feature>
<dbReference type="NCBIfam" id="TIGR02937">
    <property type="entry name" value="sigma70-ECF"/>
    <property type="match status" value="1"/>
</dbReference>
<protein>
    <submittedName>
        <fullName evidence="8">Sigma-70 family RNA polymerase sigma factor</fullName>
    </submittedName>
</protein>
<dbReference type="InterPro" id="IPR013249">
    <property type="entry name" value="RNA_pol_sigma70_r4_t2"/>
</dbReference>
<feature type="domain" description="RNA polymerase sigma factor 70 region 4 type 2" evidence="7">
    <location>
        <begin position="109"/>
        <end position="159"/>
    </location>
</feature>
<evidence type="ECO:0000256" key="4">
    <source>
        <dbReference type="ARBA" id="ARBA00023125"/>
    </source>
</evidence>
<evidence type="ECO:0000313" key="9">
    <source>
        <dbReference type="Proteomes" id="UP000805614"/>
    </source>
</evidence>
<dbReference type="InterPro" id="IPR039425">
    <property type="entry name" value="RNA_pol_sigma-70-like"/>
</dbReference>
<evidence type="ECO:0000259" key="7">
    <source>
        <dbReference type="Pfam" id="PF08281"/>
    </source>
</evidence>
<dbReference type="InterPro" id="IPR007627">
    <property type="entry name" value="RNA_pol_sigma70_r2"/>
</dbReference>
<name>A0ABR7LPY6_9ACTN</name>
<dbReference type="Proteomes" id="UP000805614">
    <property type="component" value="Unassembled WGS sequence"/>
</dbReference>
<comment type="similarity">
    <text evidence="1">Belongs to the sigma-70 factor family. ECF subfamily.</text>
</comment>
<keyword evidence="5" id="KW-0804">Transcription</keyword>
<dbReference type="InterPro" id="IPR014284">
    <property type="entry name" value="RNA_pol_sigma-70_dom"/>
</dbReference>
<keyword evidence="3" id="KW-0731">Sigma factor</keyword>
<keyword evidence="4" id="KW-0238">DNA-binding</keyword>
<dbReference type="Pfam" id="PF04542">
    <property type="entry name" value="Sigma70_r2"/>
    <property type="match status" value="1"/>
</dbReference>
<organism evidence="8 9">
    <name type="scientific">Actinomadura alba</name>
    <dbReference type="NCBI Taxonomy" id="406431"/>
    <lineage>
        <taxon>Bacteria</taxon>
        <taxon>Bacillati</taxon>
        <taxon>Actinomycetota</taxon>
        <taxon>Actinomycetes</taxon>
        <taxon>Streptosporangiales</taxon>
        <taxon>Thermomonosporaceae</taxon>
        <taxon>Actinomadura</taxon>
    </lineage>
</organism>
<reference evidence="8 9" key="1">
    <citation type="submission" date="2020-06" db="EMBL/GenBank/DDBJ databases">
        <title>Actinomadura xiongansis sp. nov., isolated from soil of Baiyangdian.</title>
        <authorList>
            <person name="Zhang X."/>
        </authorList>
    </citation>
    <scope>NUCLEOTIDE SEQUENCE [LARGE SCALE GENOMIC DNA]</scope>
    <source>
        <strain evidence="8 9">HBUM206468</strain>
    </source>
</reference>
<comment type="caution">
    <text evidence="8">The sequence shown here is derived from an EMBL/GenBank/DDBJ whole genome shotgun (WGS) entry which is preliminary data.</text>
</comment>
<dbReference type="Pfam" id="PF08281">
    <property type="entry name" value="Sigma70_r4_2"/>
    <property type="match status" value="1"/>
</dbReference>
<dbReference type="InterPro" id="IPR013324">
    <property type="entry name" value="RNA_pol_sigma_r3/r4-like"/>
</dbReference>
<evidence type="ECO:0000313" key="8">
    <source>
        <dbReference type="EMBL" id="MBC6466881.1"/>
    </source>
</evidence>
<accession>A0ABR7LPY6</accession>
<dbReference type="Gene3D" id="1.10.1740.10">
    <property type="match status" value="1"/>
</dbReference>
<dbReference type="EMBL" id="JABVEC010000010">
    <property type="protein sequence ID" value="MBC6466881.1"/>
    <property type="molecule type" value="Genomic_DNA"/>
</dbReference>
<evidence type="ECO:0000256" key="1">
    <source>
        <dbReference type="ARBA" id="ARBA00010641"/>
    </source>
</evidence>